<dbReference type="EMBL" id="LFYR01001803">
    <property type="protein sequence ID" value="KMZ59141.1"/>
    <property type="molecule type" value="Genomic_DNA"/>
</dbReference>
<dbReference type="SUPFAM" id="SSF46565">
    <property type="entry name" value="Chaperone J-domain"/>
    <property type="match status" value="1"/>
</dbReference>
<dbReference type="SMART" id="SM00271">
    <property type="entry name" value="DnaJ"/>
    <property type="match status" value="1"/>
</dbReference>
<dbReference type="GO" id="GO:0005737">
    <property type="term" value="C:cytoplasm"/>
    <property type="evidence" value="ECO:0000318"/>
    <property type="project" value="GO_Central"/>
</dbReference>
<organism evidence="3 4">
    <name type="scientific">Zostera marina</name>
    <name type="common">Eelgrass</name>
    <dbReference type="NCBI Taxonomy" id="29655"/>
    <lineage>
        <taxon>Eukaryota</taxon>
        <taxon>Viridiplantae</taxon>
        <taxon>Streptophyta</taxon>
        <taxon>Embryophyta</taxon>
        <taxon>Tracheophyta</taxon>
        <taxon>Spermatophyta</taxon>
        <taxon>Magnoliopsida</taxon>
        <taxon>Liliopsida</taxon>
        <taxon>Zosteraceae</taxon>
        <taxon>Zostera</taxon>
    </lineage>
</organism>
<dbReference type="InterPro" id="IPR001623">
    <property type="entry name" value="DnaJ_domain"/>
</dbReference>
<keyword evidence="1" id="KW-0472">Membrane</keyword>
<dbReference type="Proteomes" id="UP000036987">
    <property type="component" value="Unassembled WGS sequence"/>
</dbReference>
<name>A0A0K9NQW6_ZOSMR</name>
<feature type="transmembrane region" description="Helical" evidence="1">
    <location>
        <begin position="215"/>
        <end position="239"/>
    </location>
</feature>
<dbReference type="InterPro" id="IPR018253">
    <property type="entry name" value="DnaJ_domain_CS"/>
</dbReference>
<dbReference type="CDD" id="cd06257">
    <property type="entry name" value="DnaJ"/>
    <property type="match status" value="1"/>
</dbReference>
<sequence length="294" mass="33742">MQSYLLLPTLPSSFPFSSSNSTLLPFCPSHIYSGIFRNKFRPLSASAINGNINYYDLLGVSRNSSNTDVKRAYRLLARKYHPDVSKDLQASQIFKDIHAAYEVLSNDVTRAEYDRDLRFEQSKIRRNWSSDYNSEHTQQAWASTGTTTKRWRYYYNTVDVSDNQSEVREPFFQLLVSIFLMSFSTTIFGFPIGLTLCALSKFFNAQLDGVYKMGYAVSCFLGGQTGLFLMVCISIVSWMCPKRENLTHFMVAVWVGSVLSKHLFVPQGALIALMHMSMNIQVHPRWWEWSSDAR</sequence>
<gene>
    <name evidence="3" type="ORF">ZOSMA_6G00700</name>
</gene>
<dbReference type="GO" id="GO:0005783">
    <property type="term" value="C:endoplasmic reticulum"/>
    <property type="evidence" value="ECO:0007669"/>
    <property type="project" value="UniProtKB-ARBA"/>
</dbReference>
<protein>
    <recommendedName>
        <fullName evidence="2">J domain-containing protein</fullName>
    </recommendedName>
</protein>
<dbReference type="OrthoDB" id="376357at2759"/>
<evidence type="ECO:0000313" key="3">
    <source>
        <dbReference type="EMBL" id="KMZ59141.1"/>
    </source>
</evidence>
<keyword evidence="4" id="KW-1185">Reference proteome</keyword>
<dbReference type="PROSITE" id="PS50076">
    <property type="entry name" value="DNAJ_2"/>
    <property type="match status" value="1"/>
</dbReference>
<dbReference type="GO" id="GO:0051082">
    <property type="term" value="F:unfolded protein binding"/>
    <property type="evidence" value="ECO:0000318"/>
    <property type="project" value="GO_Central"/>
</dbReference>
<proteinExistence type="predicted"/>
<dbReference type="PANTHER" id="PTHR43096">
    <property type="entry name" value="DNAJ HOMOLOG 1, MITOCHONDRIAL-RELATED"/>
    <property type="match status" value="1"/>
</dbReference>
<evidence type="ECO:0000259" key="2">
    <source>
        <dbReference type="PROSITE" id="PS50076"/>
    </source>
</evidence>
<dbReference type="STRING" id="29655.A0A0K9NQW6"/>
<dbReference type="PRINTS" id="PR00625">
    <property type="entry name" value="JDOMAIN"/>
</dbReference>
<dbReference type="OMA" id="VRVYRWA"/>
<keyword evidence="1" id="KW-0812">Transmembrane</keyword>
<dbReference type="Gene3D" id="1.10.287.110">
    <property type="entry name" value="DnaJ domain"/>
    <property type="match status" value="1"/>
</dbReference>
<feature type="transmembrane region" description="Helical" evidence="1">
    <location>
        <begin position="171"/>
        <end position="203"/>
    </location>
</feature>
<keyword evidence="1" id="KW-1133">Transmembrane helix</keyword>
<dbReference type="PANTHER" id="PTHR43096:SF58">
    <property type="entry name" value="CHAPERONE DNAJ-DOMAIN SUPERFAMILY PROTEIN"/>
    <property type="match status" value="1"/>
</dbReference>
<dbReference type="GO" id="GO:0042026">
    <property type="term" value="P:protein refolding"/>
    <property type="evidence" value="ECO:0000318"/>
    <property type="project" value="GO_Central"/>
</dbReference>
<dbReference type="AlphaFoldDB" id="A0A0K9NQW6"/>
<dbReference type="Pfam" id="PF00226">
    <property type="entry name" value="DnaJ"/>
    <property type="match status" value="1"/>
</dbReference>
<feature type="transmembrane region" description="Helical" evidence="1">
    <location>
        <begin position="251"/>
        <end position="273"/>
    </location>
</feature>
<dbReference type="PROSITE" id="PS00636">
    <property type="entry name" value="DNAJ_1"/>
    <property type="match status" value="1"/>
</dbReference>
<comment type="caution">
    <text evidence="3">The sequence shown here is derived from an EMBL/GenBank/DDBJ whole genome shotgun (WGS) entry which is preliminary data.</text>
</comment>
<reference evidence="4" key="1">
    <citation type="journal article" date="2016" name="Nature">
        <title>The genome of the seagrass Zostera marina reveals angiosperm adaptation to the sea.</title>
        <authorList>
            <person name="Olsen J.L."/>
            <person name="Rouze P."/>
            <person name="Verhelst B."/>
            <person name="Lin Y.-C."/>
            <person name="Bayer T."/>
            <person name="Collen J."/>
            <person name="Dattolo E."/>
            <person name="De Paoli E."/>
            <person name="Dittami S."/>
            <person name="Maumus F."/>
            <person name="Michel G."/>
            <person name="Kersting A."/>
            <person name="Lauritano C."/>
            <person name="Lohaus R."/>
            <person name="Toepel M."/>
            <person name="Tonon T."/>
            <person name="Vanneste K."/>
            <person name="Amirebrahimi M."/>
            <person name="Brakel J."/>
            <person name="Bostroem C."/>
            <person name="Chovatia M."/>
            <person name="Grimwood J."/>
            <person name="Jenkins J.W."/>
            <person name="Jueterbock A."/>
            <person name="Mraz A."/>
            <person name="Stam W.T."/>
            <person name="Tice H."/>
            <person name="Bornberg-Bauer E."/>
            <person name="Green P.J."/>
            <person name="Pearson G.A."/>
            <person name="Procaccini G."/>
            <person name="Duarte C.M."/>
            <person name="Schmutz J."/>
            <person name="Reusch T.B.H."/>
            <person name="Van de Peer Y."/>
        </authorList>
    </citation>
    <scope>NUCLEOTIDE SEQUENCE [LARGE SCALE GENOMIC DNA]</scope>
    <source>
        <strain evidence="4">cv. Finnish</strain>
    </source>
</reference>
<accession>A0A0K9NQW6</accession>
<dbReference type="InterPro" id="IPR036869">
    <property type="entry name" value="J_dom_sf"/>
</dbReference>
<evidence type="ECO:0000256" key="1">
    <source>
        <dbReference type="SAM" id="Phobius"/>
    </source>
</evidence>
<feature type="domain" description="J" evidence="2">
    <location>
        <begin position="53"/>
        <end position="117"/>
    </location>
</feature>
<evidence type="ECO:0000313" key="4">
    <source>
        <dbReference type="Proteomes" id="UP000036987"/>
    </source>
</evidence>